<reference evidence="2" key="1">
    <citation type="journal article" date="2009" name="Genome Res.">
        <title>Comparative genomic analyses of the human fungal pathogens Coccidioides and their relatives.</title>
        <authorList>
            <person name="Sharpton T.J."/>
            <person name="Stajich J.E."/>
            <person name="Rounsley S.D."/>
            <person name="Gardner M.J."/>
            <person name="Wortman J.R."/>
            <person name="Jordar V.S."/>
            <person name="Maiti R."/>
            <person name="Kodira C.D."/>
            <person name="Neafsey D.E."/>
            <person name="Zeng Q."/>
            <person name="Hung C.-Y."/>
            <person name="McMahan C."/>
            <person name="Muszewska A."/>
            <person name="Grynberg M."/>
            <person name="Mandel M.A."/>
            <person name="Kellner E.M."/>
            <person name="Barker B.M."/>
            <person name="Galgiani J.N."/>
            <person name="Orbach M.J."/>
            <person name="Kirkland T.N."/>
            <person name="Cole G.T."/>
            <person name="Henn M.R."/>
            <person name="Birren B.W."/>
            <person name="Taylor J.W."/>
        </authorList>
    </citation>
    <scope>NUCLEOTIDE SEQUENCE [LARGE SCALE GENOMIC DNA]</scope>
    <source>
        <strain evidence="2">UAMH 1704</strain>
    </source>
</reference>
<organism evidence="1 2">
    <name type="scientific">Uncinocarpus reesii (strain UAMH 1704)</name>
    <dbReference type="NCBI Taxonomy" id="336963"/>
    <lineage>
        <taxon>Eukaryota</taxon>
        <taxon>Fungi</taxon>
        <taxon>Dikarya</taxon>
        <taxon>Ascomycota</taxon>
        <taxon>Pezizomycotina</taxon>
        <taxon>Eurotiomycetes</taxon>
        <taxon>Eurotiomycetidae</taxon>
        <taxon>Onygenales</taxon>
        <taxon>Onygenaceae</taxon>
        <taxon>Uncinocarpus</taxon>
    </lineage>
</organism>
<dbReference type="OrthoDB" id="4757858at2759"/>
<dbReference type="Gene3D" id="3.80.10.10">
    <property type="entry name" value="Ribonuclease Inhibitor"/>
    <property type="match status" value="1"/>
</dbReference>
<sequence length="426" mass="47840">MPTLTDLPLELLYAVVAVVAPRRSRYTADLYYSPDWASINDLSCLARTCKALHHVAQRELYRYPEARYRKIISLVRTLIKQPALAASVKELRTGDIWTLVDAPYPDFNDCKITVEDADMFNKLLKVYCKNENDFYPMRPMEGSEENLYCHEDENRVVGNLAALAIAQATNVERLVLQTYYWDVPESFTPPALPFLTEFIVQHGDTELSVHIDNIQGIFEAAPSLKRFHGHMVGAVSDRISHDGVTDVNFTYSVLDDSSFRAIFQGFPKLQKFGFTAGGSTVSYDRPATPRVIAELLRLRKDTLQHLTLHLVCACEALDGIFDGSEAMTSLAYMEVLESLDLHTCALDDEEPIGPLLVNLLPPSIRRLTIRSQEEHQHEGLEVLAIAAPEKFPNLKEVRIVGKSGNGVEDTFKASGISFQAIELYVE</sequence>
<dbReference type="Proteomes" id="UP000002058">
    <property type="component" value="Unassembled WGS sequence"/>
</dbReference>
<dbReference type="KEGG" id="ure:UREG_02791"/>
<dbReference type="HOGENOM" id="CLU_674347_0_0_1"/>
<protein>
    <recommendedName>
        <fullName evidence="3">F-box domain-containing protein</fullName>
    </recommendedName>
</protein>
<evidence type="ECO:0000313" key="1">
    <source>
        <dbReference type="EMBL" id="EEP77942.1"/>
    </source>
</evidence>
<accession>C4JHV5</accession>
<dbReference type="GeneID" id="8437578"/>
<dbReference type="eggNOG" id="ENOG502SUIG">
    <property type="taxonomic scope" value="Eukaryota"/>
</dbReference>
<name>C4JHV5_UNCRE</name>
<dbReference type="OMA" id="TEFYYIH"/>
<gene>
    <name evidence="1" type="ORF">UREG_02791</name>
</gene>
<dbReference type="InterPro" id="IPR032675">
    <property type="entry name" value="LRR_dom_sf"/>
</dbReference>
<dbReference type="InParanoid" id="C4JHV5"/>
<dbReference type="VEuPathDB" id="FungiDB:UREG_02791"/>
<dbReference type="RefSeq" id="XP_002543275.1">
    <property type="nucleotide sequence ID" value="XM_002543229.1"/>
</dbReference>
<dbReference type="EMBL" id="CH476615">
    <property type="protein sequence ID" value="EEP77942.1"/>
    <property type="molecule type" value="Genomic_DNA"/>
</dbReference>
<dbReference type="AlphaFoldDB" id="C4JHV5"/>
<evidence type="ECO:0000313" key="2">
    <source>
        <dbReference type="Proteomes" id="UP000002058"/>
    </source>
</evidence>
<proteinExistence type="predicted"/>
<keyword evidence="2" id="KW-1185">Reference proteome</keyword>
<evidence type="ECO:0008006" key="3">
    <source>
        <dbReference type="Google" id="ProtNLM"/>
    </source>
</evidence>